<dbReference type="KEGG" id="capn:CBG49_07215"/>
<evidence type="ECO:0000313" key="1">
    <source>
        <dbReference type="EMBL" id="ASF42882.1"/>
    </source>
</evidence>
<organism evidence="1 2">
    <name type="scientific">Capnocytophaga endodontalis</name>
    <dbReference type="NCBI Taxonomy" id="2708117"/>
    <lineage>
        <taxon>Bacteria</taxon>
        <taxon>Pseudomonadati</taxon>
        <taxon>Bacteroidota</taxon>
        <taxon>Flavobacteriia</taxon>
        <taxon>Flavobacteriales</taxon>
        <taxon>Flavobacteriaceae</taxon>
        <taxon>Capnocytophaga</taxon>
    </lineage>
</organism>
<dbReference type="AlphaFoldDB" id="A0A1Z4BNP4"/>
<dbReference type="RefSeq" id="WP_088593969.1">
    <property type="nucleotide sequence ID" value="NZ_CP022022.1"/>
</dbReference>
<evidence type="ECO:0000313" key="2">
    <source>
        <dbReference type="Proteomes" id="UP000197007"/>
    </source>
</evidence>
<proteinExistence type="predicted"/>
<name>A0A1Z4BNP4_9FLAO</name>
<sequence length="132" mass="15339">MTSIDLNTHFISDNHIRYNNGVKSDANNKGAYRGILIEEYDDDVFGDNKTFLVSIHNLREDNPIFGNIQMAPKPMKIIKSNDNFIELRGYGYDEMGYPFSDYGIILHLSDDQIEKVTLIMWDRNVRIEYLKA</sequence>
<accession>A0A1Z4BNP4</accession>
<gene>
    <name evidence="1" type="ORF">CBG49_07215</name>
</gene>
<keyword evidence="2" id="KW-1185">Reference proteome</keyword>
<protein>
    <submittedName>
        <fullName evidence="1">Uncharacterized protein</fullName>
    </submittedName>
</protein>
<dbReference type="Proteomes" id="UP000197007">
    <property type="component" value="Chromosome"/>
</dbReference>
<reference evidence="2" key="1">
    <citation type="submission" date="2017-06" db="EMBL/GenBank/DDBJ databases">
        <title>Complete genome sequence of Capnocytophaga sp. KCOM 1579 (=ChDC OS43) isolated from a human refractory periapical abscess lesion.</title>
        <authorList>
            <person name="Kook J.-K."/>
            <person name="Park S.-N."/>
            <person name="Lim Y.K."/>
            <person name="Roh H."/>
        </authorList>
    </citation>
    <scope>NUCLEOTIDE SEQUENCE [LARGE SCALE GENOMIC DNA]</scope>
    <source>
        <strain evidence="2">ChDC OS43</strain>
    </source>
</reference>
<dbReference type="EMBL" id="CP022022">
    <property type="protein sequence ID" value="ASF42882.1"/>
    <property type="molecule type" value="Genomic_DNA"/>
</dbReference>